<name>A0A841I0Z4_9DEIO</name>
<evidence type="ECO:0000313" key="3">
    <source>
        <dbReference type="Proteomes" id="UP000569951"/>
    </source>
</evidence>
<protein>
    <submittedName>
        <fullName evidence="2">Uncharacterized protein</fullName>
    </submittedName>
</protein>
<organism evidence="2 3">
    <name type="scientific">Deinobacterium chartae</name>
    <dbReference type="NCBI Taxonomy" id="521158"/>
    <lineage>
        <taxon>Bacteria</taxon>
        <taxon>Thermotogati</taxon>
        <taxon>Deinococcota</taxon>
        <taxon>Deinococci</taxon>
        <taxon>Deinococcales</taxon>
        <taxon>Deinococcaceae</taxon>
        <taxon>Deinobacterium</taxon>
    </lineage>
</organism>
<keyword evidence="3" id="KW-1185">Reference proteome</keyword>
<feature type="region of interest" description="Disordered" evidence="1">
    <location>
        <begin position="1"/>
        <end position="23"/>
    </location>
</feature>
<gene>
    <name evidence="2" type="ORF">HNR42_001179</name>
</gene>
<proteinExistence type="predicted"/>
<comment type="caution">
    <text evidence="2">The sequence shown here is derived from an EMBL/GenBank/DDBJ whole genome shotgun (WGS) entry which is preliminary data.</text>
</comment>
<dbReference type="Proteomes" id="UP000569951">
    <property type="component" value="Unassembled WGS sequence"/>
</dbReference>
<dbReference type="RefSeq" id="WP_246351046.1">
    <property type="nucleotide sequence ID" value="NZ_JACHHG010000003.1"/>
</dbReference>
<sequence length="117" mass="13388">MRDKISPAPENGNATPVRPDPDEPAWNSYIFAEHLAGIPGANEDDDPYAPHGIEWLATQPTPRPHRLHLHLEHDLWLRLERVAQLTGLSCQDLIKEYLLERLYEEEKRRGLLEAAPP</sequence>
<dbReference type="EMBL" id="JACHHG010000003">
    <property type="protein sequence ID" value="MBB6097762.1"/>
    <property type="molecule type" value="Genomic_DNA"/>
</dbReference>
<dbReference type="AlphaFoldDB" id="A0A841I0Z4"/>
<reference evidence="2 3" key="1">
    <citation type="submission" date="2020-08" db="EMBL/GenBank/DDBJ databases">
        <title>Genomic Encyclopedia of Type Strains, Phase IV (KMG-IV): sequencing the most valuable type-strain genomes for metagenomic binning, comparative biology and taxonomic classification.</title>
        <authorList>
            <person name="Goeker M."/>
        </authorList>
    </citation>
    <scope>NUCLEOTIDE SEQUENCE [LARGE SCALE GENOMIC DNA]</scope>
    <source>
        <strain evidence="2 3">DSM 21458</strain>
    </source>
</reference>
<evidence type="ECO:0000256" key="1">
    <source>
        <dbReference type="SAM" id="MobiDB-lite"/>
    </source>
</evidence>
<accession>A0A841I0Z4</accession>
<evidence type="ECO:0000313" key="2">
    <source>
        <dbReference type="EMBL" id="MBB6097762.1"/>
    </source>
</evidence>